<organism evidence="3 4">
    <name type="scientific">Aquimarina hainanensis</name>
    <dbReference type="NCBI Taxonomy" id="1578017"/>
    <lineage>
        <taxon>Bacteria</taxon>
        <taxon>Pseudomonadati</taxon>
        <taxon>Bacteroidota</taxon>
        <taxon>Flavobacteriia</taxon>
        <taxon>Flavobacteriales</taxon>
        <taxon>Flavobacteriaceae</taxon>
        <taxon>Aquimarina</taxon>
    </lineage>
</organism>
<accession>A0ABW5N4J5</accession>
<keyword evidence="4" id="KW-1185">Reference proteome</keyword>
<evidence type="ECO:0000256" key="1">
    <source>
        <dbReference type="SAM" id="MobiDB-lite"/>
    </source>
</evidence>
<dbReference type="Gene3D" id="3.55.50.10">
    <property type="entry name" value="Baseplate protein-like domains"/>
    <property type="match status" value="1"/>
</dbReference>
<dbReference type="EMBL" id="JBHULX010000003">
    <property type="protein sequence ID" value="MFD2590098.1"/>
    <property type="molecule type" value="Genomic_DNA"/>
</dbReference>
<feature type="region of interest" description="Disordered" evidence="1">
    <location>
        <begin position="565"/>
        <end position="589"/>
    </location>
</feature>
<dbReference type="SUPFAM" id="SSF69279">
    <property type="entry name" value="Phage tail proteins"/>
    <property type="match status" value="1"/>
</dbReference>
<gene>
    <name evidence="3" type="ORF">ACFSTE_04600</name>
</gene>
<dbReference type="Proteomes" id="UP001597459">
    <property type="component" value="Unassembled WGS sequence"/>
</dbReference>
<dbReference type="Pfam" id="PF04717">
    <property type="entry name" value="Phage_base_V"/>
    <property type="match status" value="1"/>
</dbReference>
<evidence type="ECO:0000313" key="4">
    <source>
        <dbReference type="Proteomes" id="UP001597459"/>
    </source>
</evidence>
<name>A0ABW5N4J5_9FLAO</name>
<proteinExistence type="predicted"/>
<dbReference type="Gene3D" id="2.30.110.50">
    <property type="match status" value="1"/>
</dbReference>
<dbReference type="SUPFAM" id="SSF69349">
    <property type="entry name" value="Phage fibre proteins"/>
    <property type="match status" value="1"/>
</dbReference>
<dbReference type="Gene3D" id="4.10.220.110">
    <property type="match status" value="1"/>
</dbReference>
<evidence type="ECO:0000259" key="2">
    <source>
        <dbReference type="Pfam" id="PF04717"/>
    </source>
</evidence>
<sequence>MATLTTTDISIGGSIITSYKELTIHQSLGAHHQLTLSCRTDVLEQLSEELIGGSKDFLGEVITVRIAASENYRRYREFLFKGVITRVETLKQHHQSGNHISLTAMSTSILAEDGQHTTSYLELGLTAILDTTFSGYDVGKLETAFAPRQSDTVHYSVQKNESNFAYTARLAATTNNWFYYDGVKLVFGEPSNEETHLIYGQDLAHFGISLEPLPNSFSYQTYDYLTGEYYQKNSSESTNLPSGYHSLTTNKATALYPKVTKRYHHLYTDDRLQQRFDNQVENHSHAITARQVIASGVSDNPGVQLGRIINVEGYGRFRVISLTHNNIEGGKYRNSFEAIAADIDVYPLMNIFDMPASTIEMGEVIDNVDPQGLSRVKVRFPFQQQGSSTPWIPVVTPYAGADKGFHFIPEIGETVVCQFENNCAERPYVTGSIYHGQAQPNSYQSDANNIKAIRTRSGHTIELNDTKNREMITITDKNSNMITIDTANNNIEVSAMEKMTLNAKNFELNVQENATFNIGKNTEIHTTENLDVSSKNTNEIIEGEKHTQVGGVLTQLSAETEIQSDGDLTISGGGSASFNGGSDVKISKG</sequence>
<protein>
    <submittedName>
        <fullName evidence="3">Type VI secretion system Vgr family protein</fullName>
    </submittedName>
</protein>
<dbReference type="SUPFAM" id="SSF69255">
    <property type="entry name" value="gp5 N-terminal domain-like"/>
    <property type="match status" value="1"/>
</dbReference>
<dbReference type="RefSeq" id="WP_378255802.1">
    <property type="nucleotide sequence ID" value="NZ_JBHSJV010000001.1"/>
</dbReference>
<dbReference type="InterPro" id="IPR006531">
    <property type="entry name" value="Gp5/Vgr_OB"/>
</dbReference>
<reference evidence="4" key="1">
    <citation type="journal article" date="2019" name="Int. J. Syst. Evol. Microbiol.">
        <title>The Global Catalogue of Microorganisms (GCM) 10K type strain sequencing project: providing services to taxonomists for standard genome sequencing and annotation.</title>
        <authorList>
            <consortium name="The Broad Institute Genomics Platform"/>
            <consortium name="The Broad Institute Genome Sequencing Center for Infectious Disease"/>
            <person name="Wu L."/>
            <person name="Ma J."/>
        </authorList>
    </citation>
    <scope>NUCLEOTIDE SEQUENCE [LARGE SCALE GENOMIC DNA]</scope>
    <source>
        <strain evidence="4">KCTC 42423</strain>
    </source>
</reference>
<dbReference type="Gene3D" id="2.40.50.230">
    <property type="entry name" value="Gp5 N-terminal domain"/>
    <property type="match status" value="1"/>
</dbReference>
<feature type="domain" description="Gp5/Type VI secretion system Vgr protein OB-fold" evidence="2">
    <location>
        <begin position="362"/>
        <end position="434"/>
    </location>
</feature>
<evidence type="ECO:0000313" key="3">
    <source>
        <dbReference type="EMBL" id="MFD2590098.1"/>
    </source>
</evidence>
<dbReference type="InterPro" id="IPR037026">
    <property type="entry name" value="Vgr_OB-fold_dom_sf"/>
</dbReference>
<dbReference type="Pfam" id="PF05954">
    <property type="entry name" value="Phage_GPD"/>
    <property type="match status" value="1"/>
</dbReference>
<comment type="caution">
    <text evidence="3">The sequence shown here is derived from an EMBL/GenBank/DDBJ whole genome shotgun (WGS) entry which is preliminary data.</text>
</comment>